<gene>
    <name evidence="4" type="ORF">G3M78_09845</name>
</gene>
<comment type="subcellular location">
    <subcellularLocation>
        <location evidence="1">Membrane</location>
    </subcellularLocation>
</comment>
<dbReference type="PANTHER" id="PTHR12815:SF42">
    <property type="entry name" value="BACTERIAL SURFACE ANTIGEN (D15) DOMAIN-CONTAINING PROTEIN"/>
    <property type="match status" value="1"/>
</dbReference>
<proteinExistence type="predicted"/>
<accession>A0A7T0C3F1</accession>
<evidence type="ECO:0000313" key="5">
    <source>
        <dbReference type="Proteomes" id="UP000594464"/>
    </source>
</evidence>
<dbReference type="GO" id="GO:0019867">
    <property type="term" value="C:outer membrane"/>
    <property type="evidence" value="ECO:0007669"/>
    <property type="project" value="InterPro"/>
</dbReference>
<organism evidence="4 5">
    <name type="scientific">Candidatus Nitrohelix vancouverensis</name>
    <dbReference type="NCBI Taxonomy" id="2705534"/>
    <lineage>
        <taxon>Bacteria</taxon>
        <taxon>Pseudomonadati</taxon>
        <taxon>Nitrospinota/Tectimicrobiota group</taxon>
        <taxon>Nitrospinota</taxon>
        <taxon>Nitrospinia</taxon>
        <taxon>Nitrospinales</taxon>
        <taxon>Nitrospinaceae</taxon>
        <taxon>Candidatus Nitrohelix</taxon>
    </lineage>
</organism>
<sequence length="629" mass="69730">MSNLRDSIKSFERSKTYGSFQFTSIRYLLLLALVWLGLCLTPLISHAADYQVSLQAIEDGKLKETLELSSNLFQLQKAPPSTLTALVRRASSDRIRLRKVLKAFGFLAGDVAVTINGNNLDSIDTTRMNEQAPFVVELKIATGPLYSFGEIQIQGIENLEIAAPLRSGEPALASHVVDGENQIVRELNNLGYPKARISNRELRINHQKQTLEPSFTVDTGPRVQMGDLIVKGNQNTRTEFITERKTWETGDLYNPEKLQKFRSDLLGLDIFSSARLDLEEIPATDKASDQYQSPITLGLEEKPARFFGFGADATTTEGSSVRAFWGHRNFLGGGEKFRITGRVSRIGKNDFDQINNYLESNLFVPDWLDRHQNLIMNSSLENEHFDAFDRKAFTGFAGLERKFTQALSLKGGLQGEVSNVENQDGQEDFVLMGFPVDLKYDTRDDLLDPRSGVSNQLSVAPYLTLVGSGVGFTKTRISGKAYHSLDDKGHFVLAGRAVIGGISGNTLTEIPSDKRFFAGGGGSIRGYEFQSVGPLESNGDPEGGRSLLEVGLELRMRYKDFGIVPFIDGGNVFTSDWPDLDEDLQWGAGLGLRYYTPVGPVRLDVAFPVNRRPEVDDSIAFYISIGQTF</sequence>
<dbReference type="InterPro" id="IPR039910">
    <property type="entry name" value="D15-like"/>
</dbReference>
<evidence type="ECO:0000313" key="4">
    <source>
        <dbReference type="EMBL" id="QPJ65677.1"/>
    </source>
</evidence>
<evidence type="ECO:0000259" key="3">
    <source>
        <dbReference type="Pfam" id="PF01103"/>
    </source>
</evidence>
<evidence type="ECO:0000256" key="1">
    <source>
        <dbReference type="ARBA" id="ARBA00004370"/>
    </source>
</evidence>
<dbReference type="Gene3D" id="3.10.20.310">
    <property type="entry name" value="membrane protein fhac"/>
    <property type="match status" value="1"/>
</dbReference>
<dbReference type="KEGG" id="nva:G3M78_09845"/>
<dbReference type="PANTHER" id="PTHR12815">
    <property type="entry name" value="SORTING AND ASSEMBLY MACHINERY SAMM50 PROTEIN FAMILY MEMBER"/>
    <property type="match status" value="1"/>
</dbReference>
<keyword evidence="2" id="KW-0472">Membrane</keyword>
<dbReference type="AlphaFoldDB" id="A0A7T0C3F1"/>
<reference evidence="5" key="1">
    <citation type="submission" date="2020-02" db="EMBL/GenBank/DDBJ databases">
        <title>Genomic and physiological characterization of two novel Nitrospinaceae genera.</title>
        <authorList>
            <person name="Mueller A.J."/>
            <person name="Jung M.-Y."/>
            <person name="Strachan C.R."/>
            <person name="Herbold C.W."/>
            <person name="Kirkegaard R.H."/>
            <person name="Daims H."/>
        </authorList>
    </citation>
    <scope>NUCLEOTIDE SEQUENCE [LARGE SCALE GENOMIC DNA]</scope>
</reference>
<dbReference type="InterPro" id="IPR000184">
    <property type="entry name" value="Bac_surfAg_D15"/>
</dbReference>
<protein>
    <submittedName>
        <fullName evidence="4">Outer membrane protein assembly factor</fullName>
    </submittedName>
</protein>
<feature type="domain" description="Bacterial surface antigen (D15)" evidence="3">
    <location>
        <begin position="329"/>
        <end position="629"/>
    </location>
</feature>
<dbReference type="EMBL" id="CP048620">
    <property type="protein sequence ID" value="QPJ65677.1"/>
    <property type="molecule type" value="Genomic_DNA"/>
</dbReference>
<dbReference type="Gene3D" id="2.40.160.50">
    <property type="entry name" value="membrane protein fhac: a member of the omp85/tpsb transporter family"/>
    <property type="match status" value="1"/>
</dbReference>
<evidence type="ECO:0000256" key="2">
    <source>
        <dbReference type="ARBA" id="ARBA00023136"/>
    </source>
</evidence>
<name>A0A7T0C3F1_9BACT</name>
<dbReference type="Proteomes" id="UP000594464">
    <property type="component" value="Chromosome"/>
</dbReference>
<dbReference type="Pfam" id="PF01103">
    <property type="entry name" value="Omp85"/>
    <property type="match status" value="1"/>
</dbReference>